<keyword evidence="2" id="KW-1185">Reference proteome</keyword>
<protein>
    <submittedName>
        <fullName evidence="1">Uncharacterized protein</fullName>
    </submittedName>
</protein>
<evidence type="ECO:0000313" key="1">
    <source>
        <dbReference type="EMBL" id="MBA9076555.1"/>
    </source>
</evidence>
<sequence>MRNSTNNITLPSGMFKNILIKPRGMASAVIVDERALNHLIQAQALLPSNIQLVLTRAFQRESFFLKVARGGGAVLFGIIFPNRKGEILDIFGHNGHATDGRHLDVGVINCNSDIKLLPFGVFTPLKKIKELFESNKFVLNNVFDALEKSKFSIHKNYTECMQIHCDFID</sequence>
<evidence type="ECO:0000313" key="2">
    <source>
        <dbReference type="Proteomes" id="UP000563094"/>
    </source>
</evidence>
<proteinExistence type="predicted"/>
<dbReference type="Proteomes" id="UP000563094">
    <property type="component" value="Unassembled WGS sequence"/>
</dbReference>
<gene>
    <name evidence="1" type="ORF">FHS90_001261</name>
</gene>
<comment type="caution">
    <text evidence="1">The sequence shown here is derived from an EMBL/GenBank/DDBJ whole genome shotgun (WGS) entry which is preliminary data.</text>
</comment>
<organism evidence="1 2">
    <name type="scientific">Rufibacter quisquiliarum</name>
    <dbReference type="NCBI Taxonomy" id="1549639"/>
    <lineage>
        <taxon>Bacteria</taxon>
        <taxon>Pseudomonadati</taxon>
        <taxon>Bacteroidota</taxon>
        <taxon>Cytophagia</taxon>
        <taxon>Cytophagales</taxon>
        <taxon>Hymenobacteraceae</taxon>
        <taxon>Rufibacter</taxon>
    </lineage>
</organism>
<accession>A0A839GLU5</accession>
<name>A0A839GLU5_9BACT</name>
<reference evidence="1 2" key="1">
    <citation type="submission" date="2020-08" db="EMBL/GenBank/DDBJ databases">
        <title>Genomic Encyclopedia of Type Strains, Phase IV (KMG-IV): sequencing the most valuable type-strain genomes for metagenomic binning, comparative biology and taxonomic classification.</title>
        <authorList>
            <person name="Goeker M."/>
        </authorList>
    </citation>
    <scope>NUCLEOTIDE SEQUENCE [LARGE SCALE GENOMIC DNA]</scope>
    <source>
        <strain evidence="1 2">DSM 29854</strain>
    </source>
</reference>
<dbReference type="RefSeq" id="WP_377047785.1">
    <property type="nucleotide sequence ID" value="NZ_JBHLTU010000023.1"/>
</dbReference>
<dbReference type="AlphaFoldDB" id="A0A839GLU5"/>
<dbReference type="EMBL" id="JACJIQ010000004">
    <property type="protein sequence ID" value="MBA9076555.1"/>
    <property type="molecule type" value="Genomic_DNA"/>
</dbReference>